<comment type="caution">
    <text evidence="2">The sequence shown here is derived from an EMBL/GenBank/DDBJ whole genome shotgun (WGS) entry which is preliminary data.</text>
</comment>
<reference evidence="2 3" key="1">
    <citation type="submission" date="2016-12" db="EMBL/GenBank/DDBJ databases">
        <title>Genomic comparison of strains in the 'Actinomyces naeslundii' group.</title>
        <authorList>
            <person name="Mughal S.R."/>
            <person name="Do T."/>
            <person name="Gilbert S.C."/>
            <person name="Witherden E.A."/>
            <person name="Didelot X."/>
            <person name="Beighton D."/>
        </authorList>
    </citation>
    <scope>NUCLEOTIDE SEQUENCE [LARGE SCALE GENOMIC DNA]</scope>
    <source>
        <strain evidence="2 3">S24V</strain>
    </source>
</reference>
<proteinExistence type="predicted"/>
<dbReference type="EMBL" id="MSKI01000044">
    <property type="protein sequence ID" value="OLO53908.1"/>
    <property type="molecule type" value="Genomic_DNA"/>
</dbReference>
<keyword evidence="1" id="KW-0472">Membrane</keyword>
<gene>
    <name evidence="2" type="ORF">BKH30_04435</name>
</gene>
<evidence type="ECO:0000313" key="3">
    <source>
        <dbReference type="Proteomes" id="UP000186855"/>
    </source>
</evidence>
<feature type="non-terminal residue" evidence="2">
    <location>
        <position position="106"/>
    </location>
</feature>
<feature type="transmembrane region" description="Helical" evidence="1">
    <location>
        <begin position="41"/>
        <end position="61"/>
    </location>
</feature>
<name>A0A1Q8VZD2_9ACTO</name>
<organism evidence="2 3">
    <name type="scientific">Actinomyces oris</name>
    <dbReference type="NCBI Taxonomy" id="544580"/>
    <lineage>
        <taxon>Bacteria</taxon>
        <taxon>Bacillati</taxon>
        <taxon>Actinomycetota</taxon>
        <taxon>Actinomycetes</taxon>
        <taxon>Actinomycetales</taxon>
        <taxon>Actinomycetaceae</taxon>
        <taxon>Actinomyces</taxon>
    </lineage>
</organism>
<sequence length="106" mass="10802">MSPSATAPIVNWDALTPVLIILGAGVLGVLVEAFITRPARLAIQSTLSFLAILASGVSLFLRWGEVKAAGAAAAAVPQFQLPKGFLPGARMSAGLTEDPFSIAAQG</sequence>
<dbReference type="Proteomes" id="UP000186855">
    <property type="component" value="Unassembled WGS sequence"/>
</dbReference>
<dbReference type="AlphaFoldDB" id="A0A1Q8VZD2"/>
<evidence type="ECO:0000256" key="1">
    <source>
        <dbReference type="SAM" id="Phobius"/>
    </source>
</evidence>
<feature type="transmembrane region" description="Helical" evidence="1">
    <location>
        <begin position="12"/>
        <end position="35"/>
    </location>
</feature>
<accession>A0A1Q8VZD2</accession>
<evidence type="ECO:0000313" key="2">
    <source>
        <dbReference type="EMBL" id="OLO53908.1"/>
    </source>
</evidence>
<keyword evidence="1" id="KW-1133">Transmembrane helix</keyword>
<protein>
    <submittedName>
        <fullName evidence="2">NADH-quinone oxidoreductase subunit N</fullName>
    </submittedName>
</protein>
<keyword evidence="1" id="KW-0812">Transmembrane</keyword>